<feature type="domain" description="Reverse transcriptase/retrotransposon-derived protein RNase H-like" evidence="2">
    <location>
        <begin position="250"/>
        <end position="344"/>
    </location>
</feature>
<dbReference type="Gene3D" id="3.10.20.370">
    <property type="match status" value="1"/>
</dbReference>
<protein>
    <submittedName>
        <fullName evidence="3">Retrovirus-related Pol polyprotein from transposon 17.6</fullName>
    </submittedName>
</protein>
<reference evidence="3" key="1">
    <citation type="submission" date="2018-05" db="EMBL/GenBank/DDBJ databases">
        <title>Draft genome of Mucuna pruriens seed.</title>
        <authorList>
            <person name="Nnadi N.E."/>
            <person name="Vos R."/>
            <person name="Hasami M.H."/>
            <person name="Devisetty U.K."/>
            <person name="Aguiy J.C."/>
        </authorList>
    </citation>
    <scope>NUCLEOTIDE SEQUENCE [LARGE SCALE GENOMIC DNA]</scope>
    <source>
        <strain evidence="3">JCA_2017</strain>
    </source>
</reference>
<comment type="caution">
    <text evidence="3">The sequence shown here is derived from an EMBL/GenBank/DDBJ whole genome shotgun (WGS) entry which is preliminary data.</text>
</comment>
<dbReference type="Pfam" id="PF17919">
    <property type="entry name" value="RT_RNaseH_2"/>
    <property type="match status" value="1"/>
</dbReference>
<dbReference type="InterPro" id="IPR043128">
    <property type="entry name" value="Rev_trsase/Diguanyl_cyclase"/>
</dbReference>
<dbReference type="EMBL" id="QJKJ01003152">
    <property type="protein sequence ID" value="RDX99730.1"/>
    <property type="molecule type" value="Genomic_DNA"/>
</dbReference>
<sequence length="610" mass="70188">MIVKEDGEVESENYLGEATTSSEAETLSDDSHYEGDLLVRSCVNVSSDRLVKKLALPTIVHPRQYRLQWLSEKGELLLDKQAEVTFTLGSYKDKVVCHVVPMEVCVSLEEFQDVFPENIPNGLPPLRGIEHHADLRRQKKCKNKYKHLTPHLDNLFDERHGSKLFSKIDLKSVYHRIWVRESDEWKTAFKTTFGLYESCHALHLTNALSTFMRLMNHVLRSLIGKRFVRDFSTLATPLNEILKKSVGFKWKESQERAFQALKKRLTQSPILALPNFAKSFELECDASGVGIGVVLLQEGHPIAYFTEKLKSVQLNYSTCDREFYALVRALQTWQHYLLPKEFVIHFDHKALKHLRGQGKLSRRHAKWEEFLEQFSYVIKHKQGKTNVVADALSRRDVLIVMLETKMLRPDCIKELYEKGPDFGLSKAKFVQNLHDRAQLHMEKKGEIYAKNANKGRKEVSFKEGDLVKSKLLPRGDGPFKIIKKLNDNAYKVDMSQAFGGSNNFDVCKRKILKTNSLQGENDADTDLHNLGDMKEEAAPTPQGSMTRGRLKRMQEEVHKELALVQGHEETLEEWHIVKSLRRTIFYFRHKQLTPSITKSIASLGCAKIDR</sequence>
<evidence type="ECO:0000259" key="2">
    <source>
        <dbReference type="Pfam" id="PF17919"/>
    </source>
</evidence>
<dbReference type="Gene3D" id="3.10.10.10">
    <property type="entry name" value="HIV Type 1 Reverse Transcriptase, subunit A, domain 1"/>
    <property type="match status" value="1"/>
</dbReference>
<dbReference type="AlphaFoldDB" id="A0A371HAA0"/>
<dbReference type="OrthoDB" id="1420748at2759"/>
<name>A0A371HAA0_MUCPR</name>
<evidence type="ECO:0000313" key="4">
    <source>
        <dbReference type="Proteomes" id="UP000257109"/>
    </source>
</evidence>
<proteinExistence type="predicted"/>
<dbReference type="SUPFAM" id="SSF56672">
    <property type="entry name" value="DNA/RNA polymerases"/>
    <property type="match status" value="1"/>
</dbReference>
<dbReference type="InterPro" id="IPR043502">
    <property type="entry name" value="DNA/RNA_pol_sf"/>
</dbReference>
<gene>
    <name evidence="3" type="primary">pol</name>
    <name evidence="3" type="ORF">CR513_17183</name>
</gene>
<dbReference type="CDD" id="cd09274">
    <property type="entry name" value="RNase_HI_RT_Ty3"/>
    <property type="match status" value="1"/>
</dbReference>
<keyword evidence="4" id="KW-1185">Reference proteome</keyword>
<dbReference type="PANTHER" id="PTHR35046">
    <property type="entry name" value="ZINC KNUCKLE (CCHC-TYPE) FAMILY PROTEIN"/>
    <property type="match status" value="1"/>
</dbReference>
<evidence type="ECO:0000256" key="1">
    <source>
        <dbReference type="SAM" id="MobiDB-lite"/>
    </source>
</evidence>
<dbReference type="PANTHER" id="PTHR35046:SF9">
    <property type="entry name" value="RNA-DIRECTED DNA POLYMERASE"/>
    <property type="match status" value="1"/>
</dbReference>
<accession>A0A371HAA0</accession>
<evidence type="ECO:0000313" key="3">
    <source>
        <dbReference type="EMBL" id="RDX99730.1"/>
    </source>
</evidence>
<feature type="region of interest" description="Disordered" evidence="1">
    <location>
        <begin position="1"/>
        <end position="27"/>
    </location>
</feature>
<feature type="non-terminal residue" evidence="3">
    <location>
        <position position="1"/>
    </location>
</feature>
<dbReference type="Proteomes" id="UP000257109">
    <property type="component" value="Unassembled WGS sequence"/>
</dbReference>
<dbReference type="Gene3D" id="3.30.70.270">
    <property type="match status" value="1"/>
</dbReference>
<dbReference type="InterPro" id="IPR041577">
    <property type="entry name" value="RT_RNaseH_2"/>
</dbReference>
<organism evidence="3 4">
    <name type="scientific">Mucuna pruriens</name>
    <name type="common">Velvet bean</name>
    <name type="synonym">Dolichos pruriens</name>
    <dbReference type="NCBI Taxonomy" id="157652"/>
    <lineage>
        <taxon>Eukaryota</taxon>
        <taxon>Viridiplantae</taxon>
        <taxon>Streptophyta</taxon>
        <taxon>Embryophyta</taxon>
        <taxon>Tracheophyta</taxon>
        <taxon>Spermatophyta</taxon>
        <taxon>Magnoliopsida</taxon>
        <taxon>eudicotyledons</taxon>
        <taxon>Gunneridae</taxon>
        <taxon>Pentapetalae</taxon>
        <taxon>rosids</taxon>
        <taxon>fabids</taxon>
        <taxon>Fabales</taxon>
        <taxon>Fabaceae</taxon>
        <taxon>Papilionoideae</taxon>
        <taxon>50 kb inversion clade</taxon>
        <taxon>NPAAA clade</taxon>
        <taxon>indigoferoid/millettioid clade</taxon>
        <taxon>Phaseoleae</taxon>
        <taxon>Mucuna</taxon>
    </lineage>
</organism>